<proteinExistence type="predicted"/>
<reference evidence="2 3" key="1">
    <citation type="submission" date="2019-04" db="EMBL/GenBank/DDBJ databases">
        <title>Friends and foes A comparative genomics studyof 23 Aspergillus species from section Flavi.</title>
        <authorList>
            <consortium name="DOE Joint Genome Institute"/>
            <person name="Kjaerbolling I."/>
            <person name="Vesth T."/>
            <person name="Frisvad J.C."/>
            <person name="Nybo J.L."/>
            <person name="Theobald S."/>
            <person name="Kildgaard S."/>
            <person name="Isbrandt T."/>
            <person name="Kuo A."/>
            <person name="Sato A."/>
            <person name="Lyhne E.K."/>
            <person name="Kogle M.E."/>
            <person name="Wiebenga A."/>
            <person name="Kun R.S."/>
            <person name="Lubbers R.J."/>
            <person name="Makela M.R."/>
            <person name="Barry K."/>
            <person name="Chovatia M."/>
            <person name="Clum A."/>
            <person name="Daum C."/>
            <person name="Haridas S."/>
            <person name="He G."/>
            <person name="LaButti K."/>
            <person name="Lipzen A."/>
            <person name="Mondo S."/>
            <person name="Riley R."/>
            <person name="Salamov A."/>
            <person name="Simmons B.A."/>
            <person name="Magnuson J.K."/>
            <person name="Henrissat B."/>
            <person name="Mortensen U.H."/>
            <person name="Larsen T.O."/>
            <person name="Devries R.P."/>
            <person name="Grigoriev I.V."/>
            <person name="Machida M."/>
            <person name="Baker S.E."/>
            <person name="Andersen M.R."/>
        </authorList>
    </citation>
    <scope>NUCLEOTIDE SEQUENCE [LARGE SCALE GENOMIC DNA]</scope>
    <source>
        <strain evidence="2 3">IBT 29228</strain>
    </source>
</reference>
<name>A0A5N7B4U0_9EURO</name>
<accession>A0A5N7B4U0</accession>
<evidence type="ECO:0000256" key="1">
    <source>
        <dbReference type="SAM" id="MobiDB-lite"/>
    </source>
</evidence>
<evidence type="ECO:0000313" key="3">
    <source>
        <dbReference type="Proteomes" id="UP000326198"/>
    </source>
</evidence>
<feature type="region of interest" description="Disordered" evidence="1">
    <location>
        <begin position="126"/>
        <end position="150"/>
    </location>
</feature>
<keyword evidence="3" id="KW-1185">Reference proteome</keyword>
<organism evidence="2 3">
    <name type="scientific">Aspergillus bertholletiae</name>
    <dbReference type="NCBI Taxonomy" id="1226010"/>
    <lineage>
        <taxon>Eukaryota</taxon>
        <taxon>Fungi</taxon>
        <taxon>Dikarya</taxon>
        <taxon>Ascomycota</taxon>
        <taxon>Pezizomycotina</taxon>
        <taxon>Eurotiomycetes</taxon>
        <taxon>Eurotiomycetidae</taxon>
        <taxon>Eurotiales</taxon>
        <taxon>Aspergillaceae</taxon>
        <taxon>Aspergillus</taxon>
        <taxon>Aspergillus subgen. Circumdati</taxon>
    </lineage>
</organism>
<dbReference type="EMBL" id="ML736229">
    <property type="protein sequence ID" value="KAE8377122.1"/>
    <property type="molecule type" value="Genomic_DNA"/>
</dbReference>
<sequence>MIEKQKTKETTNSQDANTSAVSISGGEWSWGTVQPICATFKLLCWTMLLVRVRVWISFPAWMGDWDQVACHMIPCITNPGGAIGTAGRSSYSGYLILTRRKGRLSSGRLVGSNLLYEGIAVKTQLTSGDESGGEKDSLPMAIVEPGSTPL</sequence>
<dbReference type="AlphaFoldDB" id="A0A5N7B4U0"/>
<gene>
    <name evidence="2" type="ORF">BDV26DRAFT_220921</name>
</gene>
<protein>
    <submittedName>
        <fullName evidence="2">Uncharacterized protein</fullName>
    </submittedName>
</protein>
<dbReference type="Proteomes" id="UP000326198">
    <property type="component" value="Unassembled WGS sequence"/>
</dbReference>
<evidence type="ECO:0000313" key="2">
    <source>
        <dbReference type="EMBL" id="KAE8377122.1"/>
    </source>
</evidence>